<dbReference type="Proteomes" id="UP001501509">
    <property type="component" value="Unassembled WGS sequence"/>
</dbReference>
<protein>
    <submittedName>
        <fullName evidence="1">Uncharacterized protein</fullName>
    </submittedName>
</protein>
<sequence length="56" mass="5538">MFVVYGGRVAVMAPPSVAHRVTADGGWTAAALAESLGPKISTGSAGFSAVAALTFD</sequence>
<keyword evidence="2" id="KW-1185">Reference proteome</keyword>
<proteinExistence type="predicted"/>
<organism evidence="1 2">
    <name type="scientific">Actinomadura fulvescens</name>
    <dbReference type="NCBI Taxonomy" id="46160"/>
    <lineage>
        <taxon>Bacteria</taxon>
        <taxon>Bacillati</taxon>
        <taxon>Actinomycetota</taxon>
        <taxon>Actinomycetes</taxon>
        <taxon>Streptosporangiales</taxon>
        <taxon>Thermomonosporaceae</taxon>
        <taxon>Actinomadura</taxon>
    </lineage>
</organism>
<evidence type="ECO:0000313" key="1">
    <source>
        <dbReference type="EMBL" id="GAA2601195.1"/>
    </source>
</evidence>
<reference evidence="2" key="1">
    <citation type="journal article" date="2019" name="Int. J. Syst. Evol. Microbiol.">
        <title>The Global Catalogue of Microorganisms (GCM) 10K type strain sequencing project: providing services to taxonomists for standard genome sequencing and annotation.</title>
        <authorList>
            <consortium name="The Broad Institute Genomics Platform"/>
            <consortium name="The Broad Institute Genome Sequencing Center for Infectious Disease"/>
            <person name="Wu L."/>
            <person name="Ma J."/>
        </authorList>
    </citation>
    <scope>NUCLEOTIDE SEQUENCE [LARGE SCALE GENOMIC DNA]</scope>
    <source>
        <strain evidence="2">JCM 6833</strain>
    </source>
</reference>
<name>A0ABP6C8W9_9ACTN</name>
<evidence type="ECO:0000313" key="2">
    <source>
        <dbReference type="Proteomes" id="UP001501509"/>
    </source>
</evidence>
<comment type="caution">
    <text evidence="1">The sequence shown here is derived from an EMBL/GenBank/DDBJ whole genome shotgun (WGS) entry which is preliminary data.</text>
</comment>
<gene>
    <name evidence="1" type="ORF">GCM10010411_38530</name>
</gene>
<dbReference type="EMBL" id="BAAATD010000005">
    <property type="protein sequence ID" value="GAA2601195.1"/>
    <property type="molecule type" value="Genomic_DNA"/>
</dbReference>
<accession>A0ABP6C8W9</accession>